<feature type="domain" description="Major facilitator superfamily (MFS) profile" evidence="10">
    <location>
        <begin position="10"/>
        <end position="463"/>
    </location>
</feature>
<dbReference type="Gene3D" id="1.20.1250.20">
    <property type="entry name" value="MFS general substrate transporter like domains"/>
    <property type="match status" value="1"/>
</dbReference>
<evidence type="ECO:0000256" key="3">
    <source>
        <dbReference type="ARBA" id="ARBA00022448"/>
    </source>
</evidence>
<dbReference type="GO" id="GO:0016020">
    <property type="term" value="C:membrane"/>
    <property type="evidence" value="ECO:0007669"/>
    <property type="project" value="UniProtKB-SubCell"/>
</dbReference>
<dbReference type="Proteomes" id="UP000230002">
    <property type="component" value="Unassembled WGS sequence"/>
</dbReference>
<evidence type="ECO:0000256" key="1">
    <source>
        <dbReference type="ARBA" id="ARBA00004141"/>
    </source>
</evidence>
<evidence type="ECO:0000256" key="2">
    <source>
        <dbReference type="ARBA" id="ARBA00010992"/>
    </source>
</evidence>
<dbReference type="FunFam" id="1.20.1250.20:FF:000134">
    <property type="entry name" value="MFS sugar transporter protein"/>
    <property type="match status" value="1"/>
</dbReference>
<feature type="transmembrane region" description="Helical" evidence="9">
    <location>
        <begin position="336"/>
        <end position="355"/>
    </location>
</feature>
<feature type="transmembrane region" description="Helical" evidence="9">
    <location>
        <begin position="117"/>
        <end position="138"/>
    </location>
</feature>
<evidence type="ECO:0000256" key="5">
    <source>
        <dbReference type="ARBA" id="ARBA00022989"/>
    </source>
</evidence>
<evidence type="ECO:0000256" key="6">
    <source>
        <dbReference type="ARBA" id="ARBA00023136"/>
    </source>
</evidence>
<feature type="transmembrane region" description="Helical" evidence="9">
    <location>
        <begin position="187"/>
        <end position="204"/>
    </location>
</feature>
<protein>
    <submittedName>
        <fullName evidence="11">MFS general substrate transporter</fullName>
    </submittedName>
</protein>
<comment type="catalytic activity">
    <reaction evidence="7">
        <text>myo-inositol(out) + H(+)(out) = myo-inositol(in) + H(+)(in)</text>
        <dbReference type="Rhea" id="RHEA:60364"/>
        <dbReference type="ChEBI" id="CHEBI:15378"/>
        <dbReference type="ChEBI" id="CHEBI:17268"/>
    </reaction>
</comment>
<feature type="transmembrane region" description="Helical" evidence="9">
    <location>
        <begin position="410"/>
        <end position="433"/>
    </location>
</feature>
<feature type="transmembrane region" description="Helical" evidence="9">
    <location>
        <begin position="439"/>
        <end position="459"/>
    </location>
</feature>
<dbReference type="InterPro" id="IPR020846">
    <property type="entry name" value="MFS_dom"/>
</dbReference>
<dbReference type="STRING" id="1077348.A0A2G8SSW0"/>
<dbReference type="InterPro" id="IPR050360">
    <property type="entry name" value="MFS_Sugar_Transporters"/>
</dbReference>
<organism evidence="11 12">
    <name type="scientific">Ganoderma sinense ZZ0214-1</name>
    <dbReference type="NCBI Taxonomy" id="1077348"/>
    <lineage>
        <taxon>Eukaryota</taxon>
        <taxon>Fungi</taxon>
        <taxon>Dikarya</taxon>
        <taxon>Basidiomycota</taxon>
        <taxon>Agaricomycotina</taxon>
        <taxon>Agaricomycetes</taxon>
        <taxon>Polyporales</taxon>
        <taxon>Polyporaceae</taxon>
        <taxon>Ganoderma</taxon>
    </lineage>
</organism>
<dbReference type="EMBL" id="AYKW01000001">
    <property type="protein sequence ID" value="PIL36856.1"/>
    <property type="molecule type" value="Genomic_DNA"/>
</dbReference>
<evidence type="ECO:0000256" key="9">
    <source>
        <dbReference type="SAM" id="Phobius"/>
    </source>
</evidence>
<name>A0A2G8SSW0_9APHY</name>
<feature type="transmembrane region" description="Helical" evidence="9">
    <location>
        <begin position="150"/>
        <end position="175"/>
    </location>
</feature>
<dbReference type="PROSITE" id="PS50850">
    <property type="entry name" value="MFS"/>
    <property type="match status" value="1"/>
</dbReference>
<keyword evidence="5 9" id="KW-1133">Transmembrane helix</keyword>
<keyword evidence="3 8" id="KW-0813">Transport</keyword>
<evidence type="ECO:0000313" key="12">
    <source>
        <dbReference type="Proteomes" id="UP000230002"/>
    </source>
</evidence>
<dbReference type="PRINTS" id="PR00171">
    <property type="entry name" value="SUGRTRNSPORT"/>
</dbReference>
<evidence type="ECO:0000259" key="10">
    <source>
        <dbReference type="PROSITE" id="PS50850"/>
    </source>
</evidence>
<dbReference type="InterPro" id="IPR005829">
    <property type="entry name" value="Sugar_transporter_CS"/>
</dbReference>
<reference evidence="11 12" key="1">
    <citation type="journal article" date="2015" name="Sci. Rep.">
        <title>Chromosome-level genome map provides insights into diverse defense mechanisms in the medicinal fungus Ganoderma sinense.</title>
        <authorList>
            <person name="Zhu Y."/>
            <person name="Xu J."/>
            <person name="Sun C."/>
            <person name="Zhou S."/>
            <person name="Xu H."/>
            <person name="Nelson D.R."/>
            <person name="Qian J."/>
            <person name="Song J."/>
            <person name="Luo H."/>
            <person name="Xiang L."/>
            <person name="Li Y."/>
            <person name="Xu Z."/>
            <person name="Ji A."/>
            <person name="Wang L."/>
            <person name="Lu S."/>
            <person name="Hayward A."/>
            <person name="Sun W."/>
            <person name="Li X."/>
            <person name="Schwartz D.C."/>
            <person name="Wang Y."/>
            <person name="Chen S."/>
        </authorList>
    </citation>
    <scope>NUCLEOTIDE SEQUENCE [LARGE SCALE GENOMIC DNA]</scope>
    <source>
        <strain evidence="11 12">ZZ0214-1</strain>
    </source>
</reference>
<dbReference type="PROSITE" id="PS00217">
    <property type="entry name" value="SUGAR_TRANSPORT_2"/>
    <property type="match status" value="1"/>
</dbReference>
<keyword evidence="6 9" id="KW-0472">Membrane</keyword>
<comment type="subcellular location">
    <subcellularLocation>
        <location evidence="1">Membrane</location>
        <topology evidence="1">Multi-pass membrane protein</topology>
    </subcellularLocation>
</comment>
<accession>A0A2G8SSW0</accession>
<dbReference type="SUPFAM" id="SSF103473">
    <property type="entry name" value="MFS general substrate transporter"/>
    <property type="match status" value="1"/>
</dbReference>
<evidence type="ECO:0000256" key="4">
    <source>
        <dbReference type="ARBA" id="ARBA00022692"/>
    </source>
</evidence>
<dbReference type="GO" id="GO:0005351">
    <property type="term" value="F:carbohydrate:proton symporter activity"/>
    <property type="evidence" value="ECO:0007669"/>
    <property type="project" value="TreeGrafter"/>
</dbReference>
<feature type="transmembrane region" description="Helical" evidence="9">
    <location>
        <begin position="61"/>
        <end position="85"/>
    </location>
</feature>
<dbReference type="InterPro" id="IPR036259">
    <property type="entry name" value="MFS_trans_sf"/>
</dbReference>
<evidence type="ECO:0000313" key="11">
    <source>
        <dbReference type="EMBL" id="PIL36856.1"/>
    </source>
</evidence>
<sequence>MVGRPLLIASSALASLGDAMFGYSQGVIAALQVQPPFIRRFFGKDVTMEQITTGDTGVDPYVQAIAVACLNITAFIAALCAAYICDVLGRRTSVRIGGLVYLVAAIIQILSPNLVSLIVGRCIQGVGVGILSMTVPILQCEIAPGHSRGLFISIEYLCLNLGYAFSAWVGFGFFFTLPSEISWKGPYIIQAALAFILVLWSFVLPETPRFLIKNGFLDEGLRVLADLHADGDIDNTHVRVTHAEIRAAIKLEESLGEASWGQVFMQYKRRTVVGITCQVFAQFNGINAILYFLPSNLLRAGFSIEQSLLYAAGVSLVYCAGTVPTMFGIDRLGRRPFLLIGSFTLVVALCIVGGLQFHVESFPQGVARMPGADGIFTAVCLYLFVYGATWGPGPWLLGAEIYPMRARAKGMALSTTANWISNFIIAFITPPLFASIVGGYYFLLAGFCAISGIFVYFFYPETAHKTLEELGSVFNDQAPREEEVEKFPGVSLAVPGATMRDDSTSDRTLRGSISSSIVKDSASSKALQG</sequence>
<proteinExistence type="inferred from homology"/>
<dbReference type="AlphaFoldDB" id="A0A2G8SSW0"/>
<dbReference type="PANTHER" id="PTHR48022">
    <property type="entry name" value="PLASTIDIC GLUCOSE TRANSPORTER 4"/>
    <property type="match status" value="1"/>
</dbReference>
<dbReference type="PANTHER" id="PTHR48022:SF74">
    <property type="entry name" value="SUGAR TRANSPORTER, PUTATIVE (AFU_ORTHOLOGUE AFUA_8G02010)-RELATED"/>
    <property type="match status" value="1"/>
</dbReference>
<feature type="transmembrane region" description="Helical" evidence="9">
    <location>
        <begin position="308"/>
        <end position="329"/>
    </location>
</feature>
<dbReference type="InterPro" id="IPR003663">
    <property type="entry name" value="Sugar/inositol_transpt"/>
</dbReference>
<dbReference type="InterPro" id="IPR005828">
    <property type="entry name" value="MFS_sugar_transport-like"/>
</dbReference>
<feature type="transmembrane region" description="Helical" evidence="9">
    <location>
        <begin position="92"/>
        <end position="111"/>
    </location>
</feature>
<evidence type="ECO:0000256" key="8">
    <source>
        <dbReference type="RuleBase" id="RU003346"/>
    </source>
</evidence>
<dbReference type="NCBIfam" id="TIGR00879">
    <property type="entry name" value="SP"/>
    <property type="match status" value="1"/>
</dbReference>
<evidence type="ECO:0000256" key="7">
    <source>
        <dbReference type="ARBA" id="ARBA00049119"/>
    </source>
</evidence>
<feature type="transmembrane region" description="Helical" evidence="9">
    <location>
        <begin position="272"/>
        <end position="293"/>
    </location>
</feature>
<dbReference type="Pfam" id="PF00083">
    <property type="entry name" value="Sugar_tr"/>
    <property type="match status" value="1"/>
</dbReference>
<feature type="transmembrane region" description="Helical" evidence="9">
    <location>
        <begin position="375"/>
        <end position="398"/>
    </location>
</feature>
<gene>
    <name evidence="11" type="ORF">GSI_00546</name>
</gene>
<comment type="similarity">
    <text evidence="2 8">Belongs to the major facilitator superfamily. Sugar transporter (TC 2.A.1.1) family.</text>
</comment>
<dbReference type="OrthoDB" id="648285at2759"/>
<keyword evidence="4 9" id="KW-0812">Transmembrane</keyword>
<dbReference type="PROSITE" id="PS00216">
    <property type="entry name" value="SUGAR_TRANSPORT_1"/>
    <property type="match status" value="1"/>
</dbReference>
<keyword evidence="12" id="KW-1185">Reference proteome</keyword>
<comment type="caution">
    <text evidence="11">The sequence shown here is derived from an EMBL/GenBank/DDBJ whole genome shotgun (WGS) entry which is preliminary data.</text>
</comment>